<keyword evidence="2" id="KW-1185">Reference proteome</keyword>
<evidence type="ECO:0000313" key="2">
    <source>
        <dbReference type="Proteomes" id="UP000805649"/>
    </source>
</evidence>
<dbReference type="Proteomes" id="UP000805649">
    <property type="component" value="Unassembled WGS sequence"/>
</dbReference>
<name>A0ACC3YD78_COLTU</name>
<gene>
    <name evidence="1" type="ORF">CTRU02_215244</name>
</gene>
<protein>
    <submittedName>
        <fullName evidence="1">Aspartate-tRNA ligase</fullName>
    </submittedName>
</protein>
<sequence>MVAPQLTNESLVRVSGSLTTSTETACEVSTLCVSELTVLSQAKAGSSISNSFRSLHGGPKGEDDEQKPNQLGCHQIDQRLDERVLDVRVASTAAIFKVFSGVNELAVEFLAMRDFYRIATPSLISYEYPGEEDDHFAVPYFDKTAWLAPTGEVHLGMALAADLERVYDIHNVFRQERDVDGRHLTEFTMLELVFALDQGWEEILNLAIDLLIFLIQSLQERTKYAQLAPAVQRLHPSSGPFKLGLVQGKLLRITFREAKTILRTSLDMQSSFEDDFTPEEEAALGRFLSSDESHLGPPTDIFAVTHFPKHLRSCNVYPSEDGSSTNSFDIIMRGQEVSTGYQLLNSHEQLRTAFATRAHPIDPDSPGWRPFVAAHEFGMPPWGGFGMGLNRFVQVFLGLNDIREATLFPRNSARLTP</sequence>
<organism evidence="1 2">
    <name type="scientific">Colletotrichum truncatum</name>
    <name type="common">Anthracnose fungus</name>
    <name type="synonym">Colletotrichum capsici</name>
    <dbReference type="NCBI Taxonomy" id="5467"/>
    <lineage>
        <taxon>Eukaryota</taxon>
        <taxon>Fungi</taxon>
        <taxon>Dikarya</taxon>
        <taxon>Ascomycota</taxon>
        <taxon>Pezizomycotina</taxon>
        <taxon>Sordariomycetes</taxon>
        <taxon>Hypocreomycetidae</taxon>
        <taxon>Glomerellales</taxon>
        <taxon>Glomerellaceae</taxon>
        <taxon>Colletotrichum</taxon>
        <taxon>Colletotrichum truncatum species complex</taxon>
    </lineage>
</organism>
<evidence type="ECO:0000313" key="1">
    <source>
        <dbReference type="EMBL" id="KAL0929814.1"/>
    </source>
</evidence>
<reference evidence="1 2" key="1">
    <citation type="journal article" date="2020" name="Phytopathology">
        <title>Genome Sequence Resources of Colletotrichum truncatum, C. plurivorum, C. musicola, and C. sojae: Four Species Pathogenic to Soybean (Glycine max).</title>
        <authorList>
            <person name="Rogerio F."/>
            <person name="Boufleur T.R."/>
            <person name="Ciampi-Guillardi M."/>
            <person name="Sukno S.A."/>
            <person name="Thon M.R."/>
            <person name="Massola Junior N.S."/>
            <person name="Baroncelli R."/>
        </authorList>
    </citation>
    <scope>NUCLEOTIDE SEQUENCE [LARGE SCALE GENOMIC DNA]</scope>
    <source>
        <strain evidence="1 2">CMES1059</strain>
    </source>
</reference>
<accession>A0ACC3YD78</accession>
<comment type="caution">
    <text evidence="1">The sequence shown here is derived from an EMBL/GenBank/DDBJ whole genome shotgun (WGS) entry which is preliminary data.</text>
</comment>
<proteinExistence type="predicted"/>
<dbReference type="EMBL" id="VUJX02000014">
    <property type="protein sequence ID" value="KAL0929814.1"/>
    <property type="molecule type" value="Genomic_DNA"/>
</dbReference>
<keyword evidence="1" id="KW-0436">Ligase</keyword>